<evidence type="ECO:0000256" key="4">
    <source>
        <dbReference type="ARBA" id="ARBA00023163"/>
    </source>
</evidence>
<proteinExistence type="inferred from homology"/>
<dbReference type="InterPro" id="IPR005119">
    <property type="entry name" value="LysR_subst-bd"/>
</dbReference>
<dbReference type="PRINTS" id="PR00039">
    <property type="entry name" value="HTHLYSR"/>
</dbReference>
<dbReference type="PANTHER" id="PTHR30537">
    <property type="entry name" value="HTH-TYPE TRANSCRIPTIONAL REGULATOR"/>
    <property type="match status" value="1"/>
</dbReference>
<dbReference type="GO" id="GO:0006351">
    <property type="term" value="P:DNA-templated transcription"/>
    <property type="evidence" value="ECO:0007669"/>
    <property type="project" value="TreeGrafter"/>
</dbReference>
<dbReference type="Gene3D" id="1.10.10.10">
    <property type="entry name" value="Winged helix-like DNA-binding domain superfamily/Winged helix DNA-binding domain"/>
    <property type="match status" value="1"/>
</dbReference>
<dbReference type="Pfam" id="PF00126">
    <property type="entry name" value="HTH_1"/>
    <property type="match status" value="1"/>
</dbReference>
<reference evidence="6" key="1">
    <citation type="journal article" date="2014" name="Int. J. Syst. Evol. Microbiol.">
        <title>Complete genome sequence of Corynebacterium casei LMG S-19264T (=DSM 44701T), isolated from a smear-ripened cheese.</title>
        <authorList>
            <consortium name="US DOE Joint Genome Institute (JGI-PGF)"/>
            <person name="Walter F."/>
            <person name="Albersmeier A."/>
            <person name="Kalinowski J."/>
            <person name="Ruckert C."/>
        </authorList>
    </citation>
    <scope>NUCLEOTIDE SEQUENCE</scope>
    <source>
        <strain evidence="6">CGMCC 1.15880</strain>
    </source>
</reference>
<keyword evidence="3" id="KW-0238">DNA-binding</keyword>
<comment type="similarity">
    <text evidence="1">Belongs to the LysR transcriptional regulatory family.</text>
</comment>
<dbReference type="GO" id="GO:0003700">
    <property type="term" value="F:DNA-binding transcription factor activity"/>
    <property type="evidence" value="ECO:0007669"/>
    <property type="project" value="InterPro"/>
</dbReference>
<dbReference type="Gene3D" id="3.40.190.290">
    <property type="match status" value="1"/>
</dbReference>
<keyword evidence="4" id="KW-0804">Transcription</keyword>
<dbReference type="PROSITE" id="PS50931">
    <property type="entry name" value="HTH_LYSR"/>
    <property type="match status" value="1"/>
</dbReference>
<dbReference type="AlphaFoldDB" id="A0A916QXP8"/>
<evidence type="ECO:0000256" key="1">
    <source>
        <dbReference type="ARBA" id="ARBA00009437"/>
    </source>
</evidence>
<sequence>MQSFDWTLIQSFLAVAQSGSYSAAARKSGRSQPTIGRHIEQLQSQLGATLFQRATKGYDLTPTGRALLDHARTMQRAAAEMSLVTEGRAAEVRGTVRITASEIVATYILPELLAELLAQEPELQIELVATNSTENLLLREADIALRMVQPMQQDLIARRIGVIPIGLYGAPSYLARKGRPQQFEEIANHVLLGYDRSDLMIRGIAALGFPIKREDFAFRVDDQVTYMEALRAGVGLGACQKRQAERYGLIELLPELTIPPLPVWITAHSALRTSAKVRRVFDFLTDHLPGRL</sequence>
<evidence type="ECO:0000259" key="5">
    <source>
        <dbReference type="PROSITE" id="PS50931"/>
    </source>
</evidence>
<evidence type="ECO:0000256" key="2">
    <source>
        <dbReference type="ARBA" id="ARBA00023015"/>
    </source>
</evidence>
<dbReference type="RefSeq" id="WP_188674231.1">
    <property type="nucleotide sequence ID" value="NZ_BMKA01000002.1"/>
</dbReference>
<dbReference type="Pfam" id="PF03466">
    <property type="entry name" value="LysR_substrate"/>
    <property type="match status" value="1"/>
</dbReference>
<dbReference type="SUPFAM" id="SSF46785">
    <property type="entry name" value="Winged helix' DNA-binding domain"/>
    <property type="match status" value="1"/>
</dbReference>
<dbReference type="GO" id="GO:0043565">
    <property type="term" value="F:sequence-specific DNA binding"/>
    <property type="evidence" value="ECO:0007669"/>
    <property type="project" value="TreeGrafter"/>
</dbReference>
<dbReference type="InterPro" id="IPR000847">
    <property type="entry name" value="LysR_HTH_N"/>
</dbReference>
<keyword evidence="7" id="KW-1185">Reference proteome</keyword>
<reference evidence="6" key="2">
    <citation type="submission" date="2020-09" db="EMBL/GenBank/DDBJ databases">
        <authorList>
            <person name="Sun Q."/>
            <person name="Zhou Y."/>
        </authorList>
    </citation>
    <scope>NUCLEOTIDE SEQUENCE</scope>
    <source>
        <strain evidence="6">CGMCC 1.15880</strain>
    </source>
</reference>
<dbReference type="EMBL" id="BMKA01000002">
    <property type="protein sequence ID" value="GGA19442.1"/>
    <property type="molecule type" value="Genomic_DNA"/>
</dbReference>
<evidence type="ECO:0000313" key="6">
    <source>
        <dbReference type="EMBL" id="GGA19442.1"/>
    </source>
</evidence>
<dbReference type="InterPro" id="IPR036390">
    <property type="entry name" value="WH_DNA-bd_sf"/>
</dbReference>
<evidence type="ECO:0000313" key="7">
    <source>
        <dbReference type="Proteomes" id="UP000628017"/>
    </source>
</evidence>
<evidence type="ECO:0000256" key="3">
    <source>
        <dbReference type="ARBA" id="ARBA00023125"/>
    </source>
</evidence>
<keyword evidence="2" id="KW-0805">Transcription regulation</keyword>
<feature type="domain" description="HTH lysR-type" evidence="5">
    <location>
        <begin position="4"/>
        <end position="61"/>
    </location>
</feature>
<dbReference type="InterPro" id="IPR058163">
    <property type="entry name" value="LysR-type_TF_proteobact-type"/>
</dbReference>
<dbReference type="InterPro" id="IPR036388">
    <property type="entry name" value="WH-like_DNA-bd_sf"/>
</dbReference>
<name>A0A916QXP8_9RHOB</name>
<accession>A0A916QXP8</accession>
<dbReference type="Proteomes" id="UP000628017">
    <property type="component" value="Unassembled WGS sequence"/>
</dbReference>
<comment type="caution">
    <text evidence="6">The sequence shown here is derived from an EMBL/GenBank/DDBJ whole genome shotgun (WGS) entry which is preliminary data.</text>
</comment>
<dbReference type="PANTHER" id="PTHR30537:SF3">
    <property type="entry name" value="TRANSCRIPTIONAL REGULATORY PROTEIN"/>
    <property type="match status" value="1"/>
</dbReference>
<gene>
    <name evidence="6" type="ORF">GCM10011498_20410</name>
</gene>
<protein>
    <submittedName>
        <fullName evidence="6">LysR family transcriptional regulator</fullName>
    </submittedName>
</protein>
<dbReference type="SUPFAM" id="SSF53850">
    <property type="entry name" value="Periplasmic binding protein-like II"/>
    <property type="match status" value="1"/>
</dbReference>
<organism evidence="6 7">
    <name type="scientific">Neptunicoccus cionae</name>
    <dbReference type="NCBI Taxonomy" id="2035344"/>
    <lineage>
        <taxon>Bacteria</taxon>
        <taxon>Pseudomonadati</taxon>
        <taxon>Pseudomonadota</taxon>
        <taxon>Alphaproteobacteria</taxon>
        <taxon>Rhodobacterales</taxon>
        <taxon>Paracoccaceae</taxon>
        <taxon>Neptunicoccus</taxon>
    </lineage>
</organism>